<evidence type="ECO:0000256" key="5">
    <source>
        <dbReference type="ARBA" id="ARBA00022676"/>
    </source>
</evidence>
<evidence type="ECO:0000313" key="12">
    <source>
        <dbReference type="Proteomes" id="UP001380365"/>
    </source>
</evidence>
<proteinExistence type="inferred from homology"/>
<evidence type="ECO:0000313" key="11">
    <source>
        <dbReference type="EMBL" id="MEJ5093892.1"/>
    </source>
</evidence>
<organism evidence="11 12">
    <name type="scientific">Sphingomonas molluscorum</name>
    <dbReference type="NCBI Taxonomy" id="418184"/>
    <lineage>
        <taxon>Bacteria</taxon>
        <taxon>Pseudomonadati</taxon>
        <taxon>Pseudomonadota</taxon>
        <taxon>Alphaproteobacteria</taxon>
        <taxon>Sphingomonadales</taxon>
        <taxon>Sphingomonadaceae</taxon>
        <taxon>Sphingomonas</taxon>
    </lineage>
</organism>
<evidence type="ECO:0000256" key="8">
    <source>
        <dbReference type="ARBA" id="ARBA00031423"/>
    </source>
</evidence>
<dbReference type="GO" id="GO:0004134">
    <property type="term" value="F:4-alpha-glucanotransferase activity"/>
    <property type="evidence" value="ECO:0007669"/>
    <property type="project" value="UniProtKB-EC"/>
</dbReference>
<gene>
    <name evidence="11" type="primary">malQ</name>
    <name evidence="11" type="ORF">WH159_05005</name>
</gene>
<accession>A0ABU8Q2D5</accession>
<comment type="catalytic activity">
    <reaction evidence="1 10">
        <text>Transfers a segment of a (1-&gt;4)-alpha-D-glucan to a new position in an acceptor, which may be glucose or a (1-&gt;4)-alpha-D-glucan.</text>
        <dbReference type="EC" id="2.4.1.25"/>
    </reaction>
</comment>
<sequence>MSPLHSLATEAGLLIDWEDAAGDPQRVSDDALVAVLAALGLPASSPAAITESRKHLAEDQTASCSFVSADVGKPVVLPTGCLREGAAEVLSEGGDRRLVTLAKDRSGLSLPAIDVPGYYQLVQGDRTIRLAIAPRRCFGVADAAGGKRLWGTAVQIAGLRDPHRAFGDFGTLAEAARAFAGKGADALAISPVHALFPADASRYSPYAPSSRLFLNILYGDPALAGANVEEPASAELIDWSAAIPARLRQLRAAFAARSDAVRAEVADYARKGGDELLRHARFDALHAHFFQESGATGWQGWPDAFHDPAGDAVARFAAEHAEEVDFYLFCQWLAKRSLDAAQRAATDGGMALGLIADLAVGMDGGGSHAWSRRDDLLTGLSLGAPPDLLGPEGQSWGITGFSPRALQRTGFEPYIATLRAALDHAGGIRIDHALGLRRLWVVPEGASPRDGAYLTMPLDDMLRVLAIESHRARAVVIGEDLGTVPEGFRPKMDERGMLGMRVLPFERDEDGFIPADLWSKEAAAMTGTHDLATVAGWWVERDIDWNWRLGRTRPDAVEADERATRAEERTLLWQAFTDAGVTEAAEPSADDPAPAVEAALAFVAGTPCELAILPIEDLIGAEEQPNLPGTINEHPNWRRRMPAPTPELLDRPDVARRVARINAMRNG</sequence>
<evidence type="ECO:0000256" key="9">
    <source>
        <dbReference type="ARBA" id="ARBA00031501"/>
    </source>
</evidence>
<comment type="similarity">
    <text evidence="2 10">Belongs to the disproportionating enzyme family.</text>
</comment>
<keyword evidence="7 10" id="KW-0119">Carbohydrate metabolism</keyword>
<keyword evidence="5 10" id="KW-0328">Glycosyltransferase</keyword>
<evidence type="ECO:0000256" key="6">
    <source>
        <dbReference type="ARBA" id="ARBA00022679"/>
    </source>
</evidence>
<dbReference type="RefSeq" id="WP_132882432.1">
    <property type="nucleotide sequence ID" value="NZ_JBBGZA010000001.1"/>
</dbReference>
<reference evidence="11 12" key="1">
    <citation type="submission" date="2023-12" db="EMBL/GenBank/DDBJ databases">
        <title>Gut-associated functions are favored during microbiome assembly across C. elegans life.</title>
        <authorList>
            <person name="Zimmermann J."/>
        </authorList>
    </citation>
    <scope>NUCLEOTIDE SEQUENCE [LARGE SCALE GENOMIC DNA]</scope>
    <source>
        <strain evidence="11 12">JUb134</strain>
    </source>
</reference>
<dbReference type="EMBL" id="JBBGZA010000001">
    <property type="protein sequence ID" value="MEJ5093892.1"/>
    <property type="molecule type" value="Genomic_DNA"/>
</dbReference>
<protein>
    <recommendedName>
        <fullName evidence="4 10">4-alpha-glucanotransferase</fullName>
        <ecNumber evidence="3 10">2.4.1.25</ecNumber>
    </recommendedName>
    <alternativeName>
        <fullName evidence="8 10">Amylomaltase</fullName>
    </alternativeName>
    <alternativeName>
        <fullName evidence="9 10">Disproportionating enzyme</fullName>
    </alternativeName>
</protein>
<evidence type="ECO:0000256" key="3">
    <source>
        <dbReference type="ARBA" id="ARBA00012560"/>
    </source>
</evidence>
<dbReference type="InterPro" id="IPR017853">
    <property type="entry name" value="GH"/>
</dbReference>
<dbReference type="NCBIfam" id="TIGR00217">
    <property type="entry name" value="malQ"/>
    <property type="match status" value="1"/>
</dbReference>
<dbReference type="Gene3D" id="3.20.20.80">
    <property type="entry name" value="Glycosidases"/>
    <property type="match status" value="1"/>
</dbReference>
<evidence type="ECO:0000256" key="7">
    <source>
        <dbReference type="ARBA" id="ARBA00023277"/>
    </source>
</evidence>
<dbReference type="InterPro" id="IPR003385">
    <property type="entry name" value="Glyco_hydro_77"/>
</dbReference>
<evidence type="ECO:0000256" key="2">
    <source>
        <dbReference type="ARBA" id="ARBA00005684"/>
    </source>
</evidence>
<keyword evidence="6 10" id="KW-0808">Transferase</keyword>
<evidence type="ECO:0000256" key="4">
    <source>
        <dbReference type="ARBA" id="ARBA00020295"/>
    </source>
</evidence>
<dbReference type="SUPFAM" id="SSF51445">
    <property type="entry name" value="(Trans)glycosidases"/>
    <property type="match status" value="1"/>
</dbReference>
<dbReference type="Pfam" id="PF02446">
    <property type="entry name" value="Glyco_hydro_77"/>
    <property type="match status" value="1"/>
</dbReference>
<comment type="caution">
    <text evidence="11">The sequence shown here is derived from an EMBL/GenBank/DDBJ whole genome shotgun (WGS) entry which is preliminary data.</text>
</comment>
<dbReference type="Proteomes" id="UP001380365">
    <property type="component" value="Unassembled WGS sequence"/>
</dbReference>
<dbReference type="EC" id="2.4.1.25" evidence="3 10"/>
<dbReference type="PANTHER" id="PTHR32438:SF5">
    <property type="entry name" value="4-ALPHA-GLUCANOTRANSFERASE DPE1, CHLOROPLASTIC_AMYLOPLASTIC"/>
    <property type="match status" value="1"/>
</dbReference>
<name>A0ABU8Q2D5_9SPHN</name>
<keyword evidence="12" id="KW-1185">Reference proteome</keyword>
<evidence type="ECO:0000256" key="1">
    <source>
        <dbReference type="ARBA" id="ARBA00000439"/>
    </source>
</evidence>
<evidence type="ECO:0000256" key="10">
    <source>
        <dbReference type="RuleBase" id="RU361207"/>
    </source>
</evidence>
<dbReference type="PANTHER" id="PTHR32438">
    <property type="entry name" value="4-ALPHA-GLUCANOTRANSFERASE DPE1, CHLOROPLASTIC/AMYLOPLASTIC"/>
    <property type="match status" value="1"/>
</dbReference>